<evidence type="ECO:0000256" key="1">
    <source>
        <dbReference type="SAM" id="Phobius"/>
    </source>
</evidence>
<dbReference type="AlphaFoldDB" id="M3I9P2"/>
<sequence>MEKGNRGKTFFFLVIFSVFSAGYVLYWSSYENVSRMFTVSIAFLIFGN</sequence>
<reference evidence="2 3" key="1">
    <citation type="submission" date="2013-02" db="EMBL/GenBank/DDBJ databases">
        <authorList>
            <person name="Harkins D.M."/>
            <person name="Durkin A.S."/>
            <person name="Brinkac L.M."/>
            <person name="Haft D.H."/>
            <person name="Selengut J.D."/>
            <person name="Sanka R."/>
            <person name="DePew J."/>
            <person name="Purushe J."/>
            <person name="Tulsiani S.M."/>
            <person name="Graham G.C."/>
            <person name="Burns M.-A."/>
            <person name="Dohnt M.F."/>
            <person name="Smythe L.D."/>
            <person name="McKay D.B."/>
            <person name="Craig S.B."/>
            <person name="Vinetz J.M."/>
            <person name="Sutton G.G."/>
            <person name="Nierman W.C."/>
            <person name="Fouts D.E."/>
        </authorList>
    </citation>
    <scope>NUCLEOTIDE SEQUENCE [LARGE SCALE GENOMIC DNA]</scope>
    <source>
        <strain evidence="2 3">LT2186</strain>
    </source>
</reference>
<evidence type="ECO:0000313" key="2">
    <source>
        <dbReference type="EMBL" id="EMG12557.1"/>
    </source>
</evidence>
<keyword evidence="1" id="KW-1133">Transmembrane helix</keyword>
<comment type="caution">
    <text evidence="2">The sequence shown here is derived from an EMBL/GenBank/DDBJ whole genome shotgun (WGS) entry which is preliminary data.</text>
</comment>
<proteinExistence type="predicted"/>
<name>M3I9P2_LEPIR</name>
<feature type="transmembrane region" description="Helical" evidence="1">
    <location>
        <begin position="9"/>
        <end position="28"/>
    </location>
</feature>
<keyword evidence="1" id="KW-0812">Transmembrane</keyword>
<organism evidence="2 3">
    <name type="scientific">Leptospira interrogans serovar Grippotyphosa str. LT2186</name>
    <dbReference type="NCBI Taxonomy" id="1001599"/>
    <lineage>
        <taxon>Bacteria</taxon>
        <taxon>Pseudomonadati</taxon>
        <taxon>Spirochaetota</taxon>
        <taxon>Spirochaetia</taxon>
        <taxon>Leptospirales</taxon>
        <taxon>Leptospiraceae</taxon>
        <taxon>Leptospira</taxon>
    </lineage>
</organism>
<dbReference type="Proteomes" id="UP000011776">
    <property type="component" value="Unassembled WGS sequence"/>
</dbReference>
<evidence type="ECO:0000313" key="3">
    <source>
        <dbReference type="Proteomes" id="UP000011776"/>
    </source>
</evidence>
<dbReference type="EMBL" id="AFME02000081">
    <property type="protein sequence ID" value="EMG12557.1"/>
    <property type="molecule type" value="Genomic_DNA"/>
</dbReference>
<dbReference type="BioCyc" id="LINT1001599:G11K9-5625-MONOMER"/>
<protein>
    <submittedName>
        <fullName evidence="2">Uncharacterized protein</fullName>
    </submittedName>
</protein>
<gene>
    <name evidence="2" type="ORF">LEP1GSC151_0147</name>
</gene>
<keyword evidence="1" id="KW-0472">Membrane</keyword>
<accession>M3I9P2</accession>